<proteinExistence type="predicted"/>
<dbReference type="InterPro" id="IPR011006">
    <property type="entry name" value="CheY-like_superfamily"/>
</dbReference>
<evidence type="ECO:0000313" key="9">
    <source>
        <dbReference type="Proteomes" id="UP000614469"/>
    </source>
</evidence>
<keyword evidence="5" id="KW-0804">Transcription</keyword>
<keyword evidence="2" id="KW-0902">Two-component regulatory system</keyword>
<dbReference type="Gene3D" id="3.40.50.2300">
    <property type="match status" value="1"/>
</dbReference>
<reference evidence="8 9" key="1">
    <citation type="submission" date="2020-08" db="EMBL/GenBank/DDBJ databases">
        <title>Bridging the membrane lipid divide: bacteria of the FCB group superphylum have the potential to synthesize archaeal ether lipids.</title>
        <authorList>
            <person name="Villanueva L."/>
            <person name="Von Meijenfeldt F.A.B."/>
            <person name="Westbye A.B."/>
            <person name="Yadav S."/>
            <person name="Hopmans E.C."/>
            <person name="Dutilh B.E."/>
            <person name="Sinninghe Damste J.S."/>
        </authorList>
    </citation>
    <scope>NUCLEOTIDE SEQUENCE [LARGE SCALE GENOMIC DNA]</scope>
    <source>
        <strain evidence="8">NIOZ-UU36</strain>
    </source>
</reference>
<feature type="modified residue" description="4-aspartylphosphate" evidence="6">
    <location>
        <position position="57"/>
    </location>
</feature>
<dbReference type="GO" id="GO:0032993">
    <property type="term" value="C:protein-DNA complex"/>
    <property type="evidence" value="ECO:0007669"/>
    <property type="project" value="TreeGrafter"/>
</dbReference>
<evidence type="ECO:0000256" key="4">
    <source>
        <dbReference type="ARBA" id="ARBA00023125"/>
    </source>
</evidence>
<gene>
    <name evidence="8" type="ORF">H8E29_12095</name>
</gene>
<dbReference type="PANTHER" id="PTHR48111">
    <property type="entry name" value="REGULATOR OF RPOS"/>
    <property type="match status" value="1"/>
</dbReference>
<keyword evidence="3" id="KW-0805">Transcription regulation</keyword>
<accession>A0A8J6TJF5</accession>
<dbReference type="SMART" id="SM00448">
    <property type="entry name" value="REC"/>
    <property type="match status" value="1"/>
</dbReference>
<keyword evidence="1 6" id="KW-0597">Phosphoprotein</keyword>
<dbReference type="PANTHER" id="PTHR48111:SF1">
    <property type="entry name" value="TWO-COMPONENT RESPONSE REGULATOR ORR33"/>
    <property type="match status" value="1"/>
</dbReference>
<evidence type="ECO:0000256" key="1">
    <source>
        <dbReference type="ARBA" id="ARBA00022553"/>
    </source>
</evidence>
<dbReference type="AlphaFoldDB" id="A0A8J6TJF5"/>
<evidence type="ECO:0000256" key="3">
    <source>
        <dbReference type="ARBA" id="ARBA00023015"/>
    </source>
</evidence>
<evidence type="ECO:0000256" key="6">
    <source>
        <dbReference type="PROSITE-ProRule" id="PRU00169"/>
    </source>
</evidence>
<sequence length="129" mass="14206">MPKLLLVDDEALVRRSMQKTLLRKGFVVETASNCTEGLAEFEAAFKSNTPFDLALLDLNMPNFEGIPVHAAGLDLLSKLIEIDPDLTAIVLTAYDEVDTAKEAVQRGARSYFVKGREQGLVDLINEILV</sequence>
<feature type="domain" description="Response regulatory" evidence="7">
    <location>
        <begin position="3"/>
        <end position="129"/>
    </location>
</feature>
<comment type="caution">
    <text evidence="8">The sequence shown here is derived from an EMBL/GenBank/DDBJ whole genome shotgun (WGS) entry which is preliminary data.</text>
</comment>
<protein>
    <submittedName>
        <fullName evidence="8">Response regulator</fullName>
    </submittedName>
</protein>
<evidence type="ECO:0000256" key="5">
    <source>
        <dbReference type="ARBA" id="ARBA00023163"/>
    </source>
</evidence>
<organism evidence="8 9">
    <name type="scientific">Candidatus Desulfolinea nitratireducens</name>
    <dbReference type="NCBI Taxonomy" id="2841698"/>
    <lineage>
        <taxon>Bacteria</taxon>
        <taxon>Bacillati</taxon>
        <taxon>Chloroflexota</taxon>
        <taxon>Anaerolineae</taxon>
        <taxon>Anaerolineales</taxon>
        <taxon>Anaerolineales incertae sedis</taxon>
        <taxon>Candidatus Desulfolinea</taxon>
    </lineage>
</organism>
<dbReference type="SUPFAM" id="SSF52172">
    <property type="entry name" value="CheY-like"/>
    <property type="match status" value="1"/>
</dbReference>
<evidence type="ECO:0000313" key="8">
    <source>
        <dbReference type="EMBL" id="MBC8335999.1"/>
    </source>
</evidence>
<evidence type="ECO:0000256" key="2">
    <source>
        <dbReference type="ARBA" id="ARBA00023012"/>
    </source>
</evidence>
<dbReference type="InterPro" id="IPR001789">
    <property type="entry name" value="Sig_transdc_resp-reg_receiver"/>
</dbReference>
<dbReference type="GO" id="GO:0000156">
    <property type="term" value="F:phosphorelay response regulator activity"/>
    <property type="evidence" value="ECO:0007669"/>
    <property type="project" value="TreeGrafter"/>
</dbReference>
<dbReference type="EMBL" id="JACNJN010000135">
    <property type="protein sequence ID" value="MBC8335999.1"/>
    <property type="molecule type" value="Genomic_DNA"/>
</dbReference>
<dbReference type="PROSITE" id="PS50110">
    <property type="entry name" value="RESPONSE_REGULATORY"/>
    <property type="match status" value="1"/>
</dbReference>
<evidence type="ECO:0000259" key="7">
    <source>
        <dbReference type="PROSITE" id="PS50110"/>
    </source>
</evidence>
<dbReference type="InterPro" id="IPR039420">
    <property type="entry name" value="WalR-like"/>
</dbReference>
<dbReference type="Pfam" id="PF00072">
    <property type="entry name" value="Response_reg"/>
    <property type="match status" value="1"/>
</dbReference>
<keyword evidence="4" id="KW-0238">DNA-binding</keyword>
<name>A0A8J6TJF5_9CHLR</name>
<dbReference type="GO" id="GO:0000976">
    <property type="term" value="F:transcription cis-regulatory region binding"/>
    <property type="evidence" value="ECO:0007669"/>
    <property type="project" value="TreeGrafter"/>
</dbReference>
<dbReference type="GO" id="GO:0006355">
    <property type="term" value="P:regulation of DNA-templated transcription"/>
    <property type="evidence" value="ECO:0007669"/>
    <property type="project" value="TreeGrafter"/>
</dbReference>
<dbReference type="Proteomes" id="UP000614469">
    <property type="component" value="Unassembled WGS sequence"/>
</dbReference>
<dbReference type="GO" id="GO:0005829">
    <property type="term" value="C:cytosol"/>
    <property type="evidence" value="ECO:0007669"/>
    <property type="project" value="TreeGrafter"/>
</dbReference>